<proteinExistence type="predicted"/>
<dbReference type="AlphaFoldDB" id="A0A085JI30"/>
<sequence length="42" mass="4639">MAESVEMQYRYAAYRIGQCAYSVQEFLCAQGGVAGRENTALC</sequence>
<keyword evidence="2" id="KW-1185">Reference proteome</keyword>
<organism evidence="1 2">
    <name type="scientific">Tatumella ptyseos ATCC 33301</name>
    <dbReference type="NCBI Taxonomy" id="1005995"/>
    <lineage>
        <taxon>Bacteria</taxon>
        <taxon>Pseudomonadati</taxon>
        <taxon>Pseudomonadota</taxon>
        <taxon>Gammaproteobacteria</taxon>
        <taxon>Enterobacterales</taxon>
        <taxon>Erwiniaceae</taxon>
        <taxon>Tatumella</taxon>
    </lineage>
</organism>
<comment type="caution">
    <text evidence="1">The sequence shown here is derived from an EMBL/GenBank/DDBJ whole genome shotgun (WGS) entry which is preliminary data.</text>
</comment>
<evidence type="ECO:0000313" key="1">
    <source>
        <dbReference type="EMBL" id="KFD20126.1"/>
    </source>
</evidence>
<accession>A0A085JI30</accession>
<protein>
    <submittedName>
        <fullName evidence="1">Uncharacterized protein</fullName>
    </submittedName>
</protein>
<dbReference type="Proteomes" id="UP000028602">
    <property type="component" value="Unassembled WGS sequence"/>
</dbReference>
<evidence type="ECO:0000313" key="2">
    <source>
        <dbReference type="Proteomes" id="UP000028602"/>
    </source>
</evidence>
<dbReference type="EMBL" id="JMPR01000027">
    <property type="protein sequence ID" value="KFD20126.1"/>
    <property type="molecule type" value="Genomic_DNA"/>
</dbReference>
<gene>
    <name evidence="1" type="ORF">GTPT_1581</name>
</gene>
<reference evidence="1 2" key="1">
    <citation type="submission" date="2014-05" db="EMBL/GenBank/DDBJ databases">
        <title>ATOL: Assembling a taxonomically balanced genome-scale reconstruction of the evolutionary history of the Enterobacteriaceae.</title>
        <authorList>
            <person name="Plunkett G.III."/>
            <person name="Neeno-Eckwall E.C."/>
            <person name="Glasner J.D."/>
            <person name="Perna N.T."/>
        </authorList>
    </citation>
    <scope>NUCLEOTIDE SEQUENCE [LARGE SCALE GENOMIC DNA]</scope>
    <source>
        <strain evidence="1 2">ATCC 33301</strain>
    </source>
</reference>
<name>A0A085JI30_9GAMM</name>